<dbReference type="EMBL" id="JAUTXU010000237">
    <property type="protein sequence ID" value="KAK3696665.1"/>
    <property type="molecule type" value="Genomic_DNA"/>
</dbReference>
<comment type="caution">
    <text evidence="1">The sequence shown here is derived from an EMBL/GenBank/DDBJ whole genome shotgun (WGS) entry which is preliminary data.</text>
</comment>
<dbReference type="Proteomes" id="UP001281147">
    <property type="component" value="Unassembled WGS sequence"/>
</dbReference>
<organism evidence="1 2">
    <name type="scientific">Vermiconidia calcicola</name>
    <dbReference type="NCBI Taxonomy" id="1690605"/>
    <lineage>
        <taxon>Eukaryota</taxon>
        <taxon>Fungi</taxon>
        <taxon>Dikarya</taxon>
        <taxon>Ascomycota</taxon>
        <taxon>Pezizomycotina</taxon>
        <taxon>Dothideomycetes</taxon>
        <taxon>Dothideomycetidae</taxon>
        <taxon>Mycosphaerellales</taxon>
        <taxon>Extremaceae</taxon>
        <taxon>Vermiconidia</taxon>
    </lineage>
</organism>
<accession>A0ACC3MIU5</accession>
<proteinExistence type="predicted"/>
<sequence>MSQEFAAVVAAAIDGRTHNVFHRQTQLQSLHETLRNETSAIRSAILSDTDATNAEAAIELYATIKSVADAFYSLQPLESVEEEYFIAKGKNAVSHREPLGIVCIEPTQHTGFYSSISTISSAIAAGNCIIILLERNLRETNAVLRRVLTSALEPDSFVIADEPGASKLPLDQSIFVLQNGDEQLPRSNQLVSSSSSSKVVAFVDRTADLRLAARELVAARFSFGGRSPYAPDLVLVNEFAREEFLSAVVQECVRYGRTELSKANGQLRHEKKSTASGIETSVNELRMLDAGLKIIAQEARYAVVELTSRQNLLRNRLRSPVLAIYPIRSLDDGLAIVDHNISSPCAAAYHFGTPGTGKYLCQFVPAAASFVNHVPRQLLLGPAAPLNQPINLDVRYPYTMFTHPRPQYAVPNNESIRLEKALYSADSTCAEILAIDAVKPLSVTKRHNGKGVGFFELGFLINASMILAGTVFGTVTGAYLFYSRSRRG</sequence>
<gene>
    <name evidence="1" type="ORF">LTR37_017846</name>
</gene>
<evidence type="ECO:0000313" key="2">
    <source>
        <dbReference type="Proteomes" id="UP001281147"/>
    </source>
</evidence>
<evidence type="ECO:0000313" key="1">
    <source>
        <dbReference type="EMBL" id="KAK3696665.1"/>
    </source>
</evidence>
<keyword evidence="2" id="KW-1185">Reference proteome</keyword>
<protein>
    <submittedName>
        <fullName evidence="1">Uncharacterized protein</fullName>
    </submittedName>
</protein>
<reference evidence="1" key="1">
    <citation type="submission" date="2023-07" db="EMBL/GenBank/DDBJ databases">
        <title>Black Yeasts Isolated from many extreme environments.</title>
        <authorList>
            <person name="Coleine C."/>
            <person name="Stajich J.E."/>
            <person name="Selbmann L."/>
        </authorList>
    </citation>
    <scope>NUCLEOTIDE SEQUENCE</scope>
    <source>
        <strain evidence="1">CCFEE 5714</strain>
    </source>
</reference>
<name>A0ACC3MIU5_9PEZI</name>